<dbReference type="OrthoDB" id="422086at2759"/>
<evidence type="ECO:0000313" key="6">
    <source>
        <dbReference type="EMBL" id="EKM51775.1"/>
    </source>
</evidence>
<proteinExistence type="inferred from homology"/>
<name>K5VY89_PHACS</name>
<dbReference type="AlphaFoldDB" id="K5VY89"/>
<evidence type="ECO:0000256" key="4">
    <source>
        <dbReference type="ARBA" id="ARBA00023136"/>
    </source>
</evidence>
<dbReference type="InParanoid" id="K5VY89"/>
<comment type="similarity">
    <text evidence="5">Belongs to the class VI-like SAM-binding methyltransferase superfamily. Isoprenylcysteine carboxyl methyltransferase family.</text>
</comment>
<protein>
    <recommendedName>
        <fullName evidence="5">Protein-S-isoprenylcysteine O-methyltransferase</fullName>
        <ecNumber evidence="5">2.1.1.100</ecNumber>
    </recommendedName>
</protein>
<evidence type="ECO:0000256" key="3">
    <source>
        <dbReference type="ARBA" id="ARBA00022989"/>
    </source>
</evidence>
<dbReference type="GO" id="GO:0005789">
    <property type="term" value="C:endoplasmic reticulum membrane"/>
    <property type="evidence" value="ECO:0007669"/>
    <property type="project" value="UniProtKB-SubCell"/>
</dbReference>
<dbReference type="EMBL" id="JH930476">
    <property type="protein sequence ID" value="EKM51775.1"/>
    <property type="molecule type" value="Genomic_DNA"/>
</dbReference>
<comment type="caution">
    <text evidence="5">Lacks conserved residue(s) required for the propagation of feature annotation.</text>
</comment>
<accession>K5VY89</accession>
<keyword evidence="5" id="KW-0808">Transferase</keyword>
<gene>
    <name evidence="6" type="ORF">PHACADRAFT_262111</name>
</gene>
<dbReference type="Gene3D" id="1.20.120.1630">
    <property type="match status" value="1"/>
</dbReference>
<keyword evidence="4 5" id="KW-0472">Membrane</keyword>
<feature type="transmembrane region" description="Helical" evidence="5">
    <location>
        <begin position="63"/>
        <end position="81"/>
    </location>
</feature>
<dbReference type="Pfam" id="PF04140">
    <property type="entry name" value="ICMT"/>
    <property type="match status" value="1"/>
</dbReference>
<dbReference type="PANTHER" id="PTHR12714:SF9">
    <property type="entry name" value="PROTEIN-S-ISOPRENYLCYSTEINE O-METHYLTRANSFERASE"/>
    <property type="match status" value="1"/>
</dbReference>
<evidence type="ECO:0000256" key="5">
    <source>
        <dbReference type="RuleBase" id="RU362022"/>
    </source>
</evidence>
<evidence type="ECO:0000256" key="1">
    <source>
        <dbReference type="ARBA" id="ARBA00004141"/>
    </source>
</evidence>
<dbReference type="GO" id="GO:0004671">
    <property type="term" value="F:protein C-terminal S-isoprenylcysteine carboxyl O-methyltransferase activity"/>
    <property type="evidence" value="ECO:0007669"/>
    <property type="project" value="UniProtKB-EC"/>
</dbReference>
<organism evidence="6 7">
    <name type="scientific">Phanerochaete carnosa (strain HHB-10118-sp)</name>
    <name type="common">White-rot fungus</name>
    <name type="synonym">Peniophora carnosa</name>
    <dbReference type="NCBI Taxonomy" id="650164"/>
    <lineage>
        <taxon>Eukaryota</taxon>
        <taxon>Fungi</taxon>
        <taxon>Dikarya</taxon>
        <taxon>Basidiomycota</taxon>
        <taxon>Agaricomycotina</taxon>
        <taxon>Agaricomycetes</taxon>
        <taxon>Polyporales</taxon>
        <taxon>Phanerochaetaceae</taxon>
        <taxon>Phanerochaete</taxon>
    </lineage>
</organism>
<dbReference type="RefSeq" id="XP_007399574.1">
    <property type="nucleotide sequence ID" value="XM_007399512.1"/>
</dbReference>
<reference evidence="6 7" key="1">
    <citation type="journal article" date="2012" name="BMC Genomics">
        <title>Comparative genomics of the white-rot fungi, Phanerochaete carnosa and P. chrysosporium, to elucidate the genetic basis of the distinct wood types they colonize.</title>
        <authorList>
            <person name="Suzuki H."/>
            <person name="MacDonald J."/>
            <person name="Syed K."/>
            <person name="Salamov A."/>
            <person name="Hori C."/>
            <person name="Aerts A."/>
            <person name="Henrissat B."/>
            <person name="Wiebenga A."/>
            <person name="vanKuyk P.A."/>
            <person name="Barry K."/>
            <person name="Lindquist E."/>
            <person name="LaButti K."/>
            <person name="Lapidus A."/>
            <person name="Lucas S."/>
            <person name="Coutinho P."/>
            <person name="Gong Y."/>
            <person name="Samejima M."/>
            <person name="Mahadevan R."/>
            <person name="Abou-Zaid M."/>
            <person name="de Vries R.P."/>
            <person name="Igarashi K."/>
            <person name="Yadav J.S."/>
            <person name="Grigoriev I.V."/>
            <person name="Master E.R."/>
        </authorList>
    </citation>
    <scope>NUCLEOTIDE SEQUENCE [LARGE SCALE GENOMIC DNA]</scope>
    <source>
        <strain evidence="6 7">HHB-10118-sp</strain>
    </source>
</reference>
<comment type="catalytic activity">
    <reaction evidence="5">
        <text>[protein]-C-terminal S-[(2E,6E)-farnesyl]-L-cysteine + S-adenosyl-L-methionine = [protein]-C-terminal S-[(2E,6E)-farnesyl]-L-cysteine methyl ester + S-adenosyl-L-homocysteine</text>
        <dbReference type="Rhea" id="RHEA:21672"/>
        <dbReference type="Rhea" id="RHEA-COMP:12125"/>
        <dbReference type="Rhea" id="RHEA-COMP:12126"/>
        <dbReference type="ChEBI" id="CHEBI:57856"/>
        <dbReference type="ChEBI" id="CHEBI:59789"/>
        <dbReference type="ChEBI" id="CHEBI:90510"/>
        <dbReference type="ChEBI" id="CHEBI:90511"/>
        <dbReference type="EC" id="2.1.1.100"/>
    </reaction>
</comment>
<dbReference type="EC" id="2.1.1.100" evidence="5"/>
<dbReference type="GO" id="GO:0032259">
    <property type="term" value="P:methylation"/>
    <property type="evidence" value="ECO:0007669"/>
    <property type="project" value="UniProtKB-KW"/>
</dbReference>
<keyword evidence="5" id="KW-0256">Endoplasmic reticulum</keyword>
<comment type="subcellular location">
    <subcellularLocation>
        <location evidence="5">Endoplasmic reticulum membrane</location>
        <topology evidence="5">Multi-pass membrane protein</topology>
    </subcellularLocation>
    <subcellularLocation>
        <location evidence="1">Membrane</location>
        <topology evidence="1">Multi-pass membrane protein</topology>
    </subcellularLocation>
</comment>
<dbReference type="GeneID" id="18918187"/>
<keyword evidence="5" id="KW-0489">Methyltransferase</keyword>
<sequence length="178" mass="19627">MRPVMKATCKLLGIRQAIYYTGALCETAVIVSRYLPAHIREPIERLLVSSSAPDPARVRITPLWLTGCLLTGGAGCLRLWAFRTLGRLFTFEMSIKKDHVLVTSGPYAIVRHPAYTSAVLLGVGVVTTSFALGNWYAECIGWDSIASRAFAALWATWSLLVPMLLVTRVNKEDEVMKA</sequence>
<evidence type="ECO:0000256" key="2">
    <source>
        <dbReference type="ARBA" id="ARBA00022692"/>
    </source>
</evidence>
<dbReference type="Proteomes" id="UP000008370">
    <property type="component" value="Unassembled WGS sequence"/>
</dbReference>
<dbReference type="InterPro" id="IPR007269">
    <property type="entry name" value="ICMT_MeTrfase"/>
</dbReference>
<keyword evidence="7" id="KW-1185">Reference proteome</keyword>
<keyword evidence="2 5" id="KW-0812">Transmembrane</keyword>
<feature type="transmembrane region" description="Helical" evidence="5">
    <location>
        <begin position="149"/>
        <end position="167"/>
    </location>
</feature>
<keyword evidence="5" id="KW-0949">S-adenosyl-L-methionine</keyword>
<evidence type="ECO:0000313" key="7">
    <source>
        <dbReference type="Proteomes" id="UP000008370"/>
    </source>
</evidence>
<dbReference type="KEGG" id="pco:PHACADRAFT_262111"/>
<feature type="transmembrane region" description="Helical" evidence="5">
    <location>
        <begin position="118"/>
        <end position="137"/>
    </location>
</feature>
<keyword evidence="3 5" id="KW-1133">Transmembrane helix</keyword>
<dbReference type="PANTHER" id="PTHR12714">
    <property type="entry name" value="PROTEIN-S ISOPRENYLCYSTEINE O-METHYLTRANSFERASE"/>
    <property type="match status" value="1"/>
</dbReference>
<dbReference type="HOGENOM" id="CLU_065200_6_2_1"/>